<keyword evidence="13" id="KW-0805">Transcription regulation</keyword>
<evidence type="ECO:0000256" key="20">
    <source>
        <dbReference type="ARBA" id="ARBA00037818"/>
    </source>
</evidence>
<dbReference type="InterPro" id="IPR011022">
    <property type="entry name" value="Arrestin_C-like"/>
</dbReference>
<dbReference type="Pfam" id="PF02752">
    <property type="entry name" value="Arrestin_C"/>
    <property type="match status" value="1"/>
</dbReference>
<evidence type="ECO:0000256" key="13">
    <source>
        <dbReference type="ARBA" id="ARBA00023015"/>
    </source>
</evidence>
<keyword evidence="15" id="KW-0804">Transcription</keyword>
<dbReference type="GO" id="GO:0031143">
    <property type="term" value="C:pseudopodium"/>
    <property type="evidence" value="ECO:0007669"/>
    <property type="project" value="UniProtKB-SubCell"/>
</dbReference>
<evidence type="ECO:0000256" key="22">
    <source>
        <dbReference type="ARBA" id="ARBA00042806"/>
    </source>
</evidence>
<evidence type="ECO:0000256" key="11">
    <source>
        <dbReference type="ARBA" id="ARBA00022843"/>
    </source>
</evidence>
<evidence type="ECO:0000313" key="25">
    <source>
        <dbReference type="Proteomes" id="UP000694571"/>
    </source>
</evidence>
<keyword evidence="12" id="KW-0653">Protein transport</keyword>
<dbReference type="GO" id="GO:0009968">
    <property type="term" value="P:negative regulation of signal transduction"/>
    <property type="evidence" value="ECO:0007669"/>
    <property type="project" value="UniProtKB-KW"/>
</dbReference>
<dbReference type="PANTHER" id="PTHR11792:SF22">
    <property type="entry name" value="BETA-ARRESTIN-1"/>
    <property type="match status" value="1"/>
</dbReference>
<keyword evidence="17" id="KW-0539">Nucleus</keyword>
<dbReference type="Proteomes" id="UP000694571">
    <property type="component" value="Unplaced"/>
</dbReference>
<comment type="similarity">
    <text evidence="5">Belongs to the arrestin family.</text>
</comment>
<evidence type="ECO:0000259" key="23">
    <source>
        <dbReference type="SMART" id="SM01017"/>
    </source>
</evidence>
<evidence type="ECO:0000256" key="3">
    <source>
        <dbReference type="ARBA" id="ARBA00004541"/>
    </source>
</evidence>
<name>A0A8D1JTF9_PIG</name>
<evidence type="ECO:0000256" key="12">
    <source>
        <dbReference type="ARBA" id="ARBA00022927"/>
    </source>
</evidence>
<dbReference type="GO" id="GO:0015031">
    <property type="term" value="P:protein transport"/>
    <property type="evidence" value="ECO:0007669"/>
    <property type="project" value="UniProtKB-KW"/>
</dbReference>
<dbReference type="InterPro" id="IPR014752">
    <property type="entry name" value="Arrestin-like_C"/>
</dbReference>
<dbReference type="InterPro" id="IPR017864">
    <property type="entry name" value="Arrestin_CS"/>
</dbReference>
<dbReference type="GO" id="GO:0005905">
    <property type="term" value="C:clathrin-coated pit"/>
    <property type="evidence" value="ECO:0007669"/>
    <property type="project" value="UniProtKB-SubCell"/>
</dbReference>
<dbReference type="GO" id="GO:0007165">
    <property type="term" value="P:signal transduction"/>
    <property type="evidence" value="ECO:0007669"/>
    <property type="project" value="InterPro"/>
</dbReference>
<dbReference type="Gene3D" id="2.60.40.640">
    <property type="match status" value="1"/>
</dbReference>
<evidence type="ECO:0000256" key="15">
    <source>
        <dbReference type="ARBA" id="ARBA00023163"/>
    </source>
</evidence>
<dbReference type="GO" id="GO:0005886">
    <property type="term" value="C:plasma membrane"/>
    <property type="evidence" value="ECO:0007669"/>
    <property type="project" value="UniProtKB-SubCell"/>
</dbReference>
<evidence type="ECO:0000313" key="24">
    <source>
        <dbReference type="Ensembl" id="ENSSSCP00050003786.1"/>
    </source>
</evidence>
<dbReference type="Pfam" id="PF00339">
    <property type="entry name" value="Arrestin_N"/>
    <property type="match status" value="1"/>
</dbReference>
<evidence type="ECO:0000256" key="19">
    <source>
        <dbReference type="ARBA" id="ARBA00023329"/>
    </source>
</evidence>
<keyword evidence="19" id="KW-0968">Cytoplasmic vesicle</keyword>
<dbReference type="PRINTS" id="PR00309">
    <property type="entry name" value="ARRESTIN"/>
</dbReference>
<evidence type="ECO:0000256" key="14">
    <source>
        <dbReference type="ARBA" id="ARBA00023136"/>
    </source>
</evidence>
<evidence type="ECO:0000256" key="1">
    <source>
        <dbReference type="ARBA" id="ARBA00004123"/>
    </source>
</evidence>
<gene>
    <name evidence="24" type="primary">ARRB1</name>
</gene>
<keyword evidence="10" id="KW-0734">Signal transduction inhibitor</keyword>
<evidence type="ECO:0000256" key="7">
    <source>
        <dbReference type="ARBA" id="ARBA00022475"/>
    </source>
</evidence>
<evidence type="ECO:0000256" key="16">
    <source>
        <dbReference type="ARBA" id="ARBA00023176"/>
    </source>
</evidence>
<evidence type="ECO:0000256" key="9">
    <source>
        <dbReference type="ARBA" id="ARBA00022553"/>
    </source>
</evidence>
<dbReference type="FunFam" id="2.60.40.840:FF:000001">
    <property type="entry name" value="beta-arrestin-1 isoform X1"/>
    <property type="match status" value="1"/>
</dbReference>
<keyword evidence="7" id="KW-1003">Cell membrane</keyword>
<dbReference type="GO" id="GO:0031410">
    <property type="term" value="C:cytoplasmic vesicle"/>
    <property type="evidence" value="ECO:0007669"/>
    <property type="project" value="UniProtKB-SubCell"/>
</dbReference>
<dbReference type="PROSITE" id="PS00295">
    <property type="entry name" value="ARRESTINS"/>
    <property type="match status" value="1"/>
</dbReference>
<keyword evidence="11" id="KW-0832">Ubl conjugation</keyword>
<dbReference type="InterPro" id="IPR014753">
    <property type="entry name" value="Arrestin_N"/>
</dbReference>
<keyword evidence="6" id="KW-0813">Transport</keyword>
<organism evidence="24 25">
    <name type="scientific">Sus scrofa</name>
    <name type="common">Pig</name>
    <dbReference type="NCBI Taxonomy" id="9823"/>
    <lineage>
        <taxon>Eukaryota</taxon>
        <taxon>Metazoa</taxon>
        <taxon>Chordata</taxon>
        <taxon>Craniata</taxon>
        <taxon>Vertebrata</taxon>
        <taxon>Euteleostomi</taxon>
        <taxon>Mammalia</taxon>
        <taxon>Eutheria</taxon>
        <taxon>Laurasiatheria</taxon>
        <taxon>Artiodactyla</taxon>
        <taxon>Suina</taxon>
        <taxon>Suidae</taxon>
        <taxon>Sus</taxon>
    </lineage>
</organism>
<dbReference type="FunFam" id="2.60.40.640:FF:000036">
    <property type="entry name" value="beta-arrestin-2 isoform X2"/>
    <property type="match status" value="1"/>
</dbReference>
<dbReference type="PANTHER" id="PTHR11792">
    <property type="entry name" value="ARRESTIN"/>
    <property type="match status" value="1"/>
</dbReference>
<keyword evidence="14" id="KW-0472">Membrane</keyword>
<evidence type="ECO:0000256" key="2">
    <source>
        <dbReference type="ARBA" id="ARBA00004236"/>
    </source>
</evidence>
<dbReference type="AlphaFoldDB" id="A0A8D1JTF9"/>
<protein>
    <recommendedName>
        <fullName evidence="21">Beta-arrestin-1</fullName>
    </recommendedName>
    <alternativeName>
        <fullName evidence="22">Arrestin beta-1</fullName>
    </alternativeName>
</protein>
<evidence type="ECO:0000256" key="8">
    <source>
        <dbReference type="ARBA" id="ARBA00022490"/>
    </source>
</evidence>
<dbReference type="SMART" id="SM01017">
    <property type="entry name" value="Arrestin_C"/>
    <property type="match status" value="1"/>
</dbReference>
<reference evidence="24" key="1">
    <citation type="submission" date="2025-08" db="UniProtKB">
        <authorList>
            <consortium name="Ensembl"/>
        </authorList>
    </citation>
    <scope>IDENTIFICATION</scope>
</reference>
<comment type="subcellular location">
    <subcellularLocation>
        <location evidence="2">Cell membrane</location>
    </subcellularLocation>
    <subcellularLocation>
        <location evidence="20">Cell projection</location>
        <location evidence="20">Pseudopodium</location>
    </subcellularLocation>
    <subcellularLocation>
        <location evidence="3">Cytoplasmic vesicle</location>
    </subcellularLocation>
    <subcellularLocation>
        <location evidence="4">Membrane</location>
        <location evidence="4">Clathrin-coated pit</location>
    </subcellularLocation>
    <subcellularLocation>
        <location evidence="1">Nucleus</location>
    </subcellularLocation>
</comment>
<evidence type="ECO:0000256" key="10">
    <source>
        <dbReference type="ARBA" id="ARBA00022700"/>
    </source>
</evidence>
<dbReference type="InterPro" id="IPR000698">
    <property type="entry name" value="Arrestin"/>
</dbReference>
<dbReference type="InterPro" id="IPR011021">
    <property type="entry name" value="Arrestin-like_N"/>
</dbReference>
<keyword evidence="9" id="KW-0597">Phosphoprotein</keyword>
<evidence type="ECO:0000256" key="6">
    <source>
        <dbReference type="ARBA" id="ARBA00022448"/>
    </source>
</evidence>
<keyword evidence="8" id="KW-0963">Cytoplasm</keyword>
<evidence type="ECO:0000256" key="21">
    <source>
        <dbReference type="ARBA" id="ARBA00040111"/>
    </source>
</evidence>
<sequence>MGDKGTRVFKKASPNGKLTVYLGKRDFVDHIDLVDPVDGVVLVDPEYLKERRVYVTLTCAFRYGREDLDVLGLTFRKDLFVANVQSFPPAPEDKKPLTRLQERLIKKLGEHAYPFTFEIPPNLPCSVTLQPGPEDTGKACGVDYEVKAFCAENLEEKIHKRNSVRLVIRKVQYAPERPGPQPTAETTRQFLMSDKPLHLEASLDKEIYYHGEPISVNVHVTNNTNKTVKKIKISVRQYADICLFNTAQYKCPVAMEEADDTVAPSSTFCKVYTLTPFLANNREKRGLALDGKLKHEDTNLASSTLLREGANREVLGIIVSYKVKVKLVVSRGGLGRSRRATPRPPRPVCWTLWLPCCCSSSFMLLFPRPLLPPAPTSLPLPHLGLGRGGMGEASSESVLWGLQAGAMPVITSQGTAPTPAHAHTHLLGKWHQALRIQSWIGDVLTLPFYRWGNRGPNDNPNTF</sequence>
<keyword evidence="18" id="KW-0966">Cell projection</keyword>
<evidence type="ECO:0000256" key="5">
    <source>
        <dbReference type="ARBA" id="ARBA00005298"/>
    </source>
</evidence>
<evidence type="ECO:0000256" key="18">
    <source>
        <dbReference type="ARBA" id="ARBA00023273"/>
    </source>
</evidence>
<dbReference type="SUPFAM" id="SSF81296">
    <property type="entry name" value="E set domains"/>
    <property type="match status" value="2"/>
</dbReference>
<evidence type="ECO:0000256" key="17">
    <source>
        <dbReference type="ARBA" id="ARBA00023242"/>
    </source>
</evidence>
<dbReference type="GO" id="GO:0005634">
    <property type="term" value="C:nucleus"/>
    <property type="evidence" value="ECO:0007669"/>
    <property type="project" value="UniProtKB-SubCell"/>
</dbReference>
<evidence type="ECO:0000256" key="4">
    <source>
        <dbReference type="ARBA" id="ARBA00004600"/>
    </source>
</evidence>
<feature type="domain" description="Arrestin C-terminal-like" evidence="23">
    <location>
        <begin position="193"/>
        <end position="345"/>
    </location>
</feature>
<dbReference type="Ensembl" id="ENSSSCT00050008820.1">
    <property type="protein sequence ID" value="ENSSSCP00050003786.1"/>
    <property type="gene ID" value="ENSSSCG00050006384.1"/>
</dbReference>
<keyword evidence="16" id="KW-0168">Coated pit</keyword>
<dbReference type="InterPro" id="IPR014756">
    <property type="entry name" value="Ig_E-set"/>
</dbReference>
<accession>A0A8D1JTF9</accession>
<proteinExistence type="inferred from homology"/>
<dbReference type="Gene3D" id="2.60.40.840">
    <property type="match status" value="1"/>
</dbReference>